<name>A0A9P5JYG1_9AGAM</name>
<reference evidence="1" key="2">
    <citation type="journal article" date="2020" name="Nat. Commun.">
        <title>Large-scale genome sequencing of mycorrhizal fungi provides insights into the early evolution of symbiotic traits.</title>
        <authorList>
            <person name="Miyauchi S."/>
            <person name="Kiss E."/>
            <person name="Kuo A."/>
            <person name="Drula E."/>
            <person name="Kohler A."/>
            <person name="Sanchez-Garcia M."/>
            <person name="Morin E."/>
            <person name="Andreopoulos B."/>
            <person name="Barry K.W."/>
            <person name="Bonito G."/>
            <person name="Buee M."/>
            <person name="Carver A."/>
            <person name="Chen C."/>
            <person name="Cichocki N."/>
            <person name="Clum A."/>
            <person name="Culley D."/>
            <person name="Crous P.W."/>
            <person name="Fauchery L."/>
            <person name="Girlanda M."/>
            <person name="Hayes R.D."/>
            <person name="Keri Z."/>
            <person name="LaButti K."/>
            <person name="Lipzen A."/>
            <person name="Lombard V."/>
            <person name="Magnuson J."/>
            <person name="Maillard F."/>
            <person name="Murat C."/>
            <person name="Nolan M."/>
            <person name="Ohm R.A."/>
            <person name="Pangilinan J."/>
            <person name="Pereira M.F."/>
            <person name="Perotto S."/>
            <person name="Peter M."/>
            <person name="Pfister S."/>
            <person name="Riley R."/>
            <person name="Sitrit Y."/>
            <person name="Stielow J.B."/>
            <person name="Szollosi G."/>
            <person name="Zifcakova L."/>
            <person name="Stursova M."/>
            <person name="Spatafora J.W."/>
            <person name="Tedersoo L."/>
            <person name="Vaario L.M."/>
            <person name="Yamada A."/>
            <person name="Yan M."/>
            <person name="Wang P."/>
            <person name="Xu J."/>
            <person name="Bruns T."/>
            <person name="Baldrian P."/>
            <person name="Vilgalys R."/>
            <person name="Dunand C."/>
            <person name="Henrissat B."/>
            <person name="Grigoriev I.V."/>
            <person name="Hibbett D."/>
            <person name="Nagy L.G."/>
            <person name="Martin F.M."/>
        </authorList>
    </citation>
    <scope>NUCLEOTIDE SEQUENCE</scope>
    <source>
        <strain evidence="1">Prilba</strain>
    </source>
</reference>
<feature type="non-terminal residue" evidence="1">
    <location>
        <position position="246"/>
    </location>
</feature>
<dbReference type="Proteomes" id="UP000759537">
    <property type="component" value="Unassembled WGS sequence"/>
</dbReference>
<dbReference type="EMBL" id="WHVB01000021">
    <property type="protein sequence ID" value="KAF8472180.1"/>
    <property type="molecule type" value="Genomic_DNA"/>
</dbReference>
<sequence length="246" mass="26574">CPTSLARADSGSTPSIREESLVKAWMQAITTLPSNLQTHFTVLEGTLLRCDCVVSPANSFGIMDDGYDLALSLAFRGRGADGTNTLSRHVQRALGARWHGYLHPGSCLITSLPSASDVEGGGGDGNPFGASCIAVLSTMRYPVDVRWHLDLVYNAVWSLLVELERWNAVRNSTSTHDGPKTKTKTTRRTIERVLMTGLGTGYGKVSAARCAQQMILKHFAQGGVPEDAEWANVDSLIKEVNATLEL</sequence>
<dbReference type="AlphaFoldDB" id="A0A9P5JYG1"/>
<comment type="caution">
    <text evidence="1">The sequence shown here is derived from an EMBL/GenBank/DDBJ whole genome shotgun (WGS) entry which is preliminary data.</text>
</comment>
<evidence type="ECO:0000313" key="2">
    <source>
        <dbReference type="Proteomes" id="UP000759537"/>
    </source>
</evidence>
<evidence type="ECO:0000313" key="1">
    <source>
        <dbReference type="EMBL" id="KAF8472180.1"/>
    </source>
</evidence>
<reference evidence="1" key="1">
    <citation type="submission" date="2019-10" db="EMBL/GenBank/DDBJ databases">
        <authorList>
            <consortium name="DOE Joint Genome Institute"/>
            <person name="Kuo A."/>
            <person name="Miyauchi S."/>
            <person name="Kiss E."/>
            <person name="Drula E."/>
            <person name="Kohler A."/>
            <person name="Sanchez-Garcia M."/>
            <person name="Andreopoulos B."/>
            <person name="Barry K.W."/>
            <person name="Bonito G."/>
            <person name="Buee M."/>
            <person name="Carver A."/>
            <person name="Chen C."/>
            <person name="Cichocki N."/>
            <person name="Clum A."/>
            <person name="Culley D."/>
            <person name="Crous P.W."/>
            <person name="Fauchery L."/>
            <person name="Girlanda M."/>
            <person name="Hayes R."/>
            <person name="Keri Z."/>
            <person name="LaButti K."/>
            <person name="Lipzen A."/>
            <person name="Lombard V."/>
            <person name="Magnuson J."/>
            <person name="Maillard F."/>
            <person name="Morin E."/>
            <person name="Murat C."/>
            <person name="Nolan M."/>
            <person name="Ohm R."/>
            <person name="Pangilinan J."/>
            <person name="Pereira M."/>
            <person name="Perotto S."/>
            <person name="Peter M."/>
            <person name="Riley R."/>
            <person name="Sitrit Y."/>
            <person name="Stielow B."/>
            <person name="Szollosi G."/>
            <person name="Zifcakova L."/>
            <person name="Stursova M."/>
            <person name="Spatafora J.W."/>
            <person name="Tedersoo L."/>
            <person name="Vaario L.-M."/>
            <person name="Yamada A."/>
            <person name="Yan M."/>
            <person name="Wang P."/>
            <person name="Xu J."/>
            <person name="Bruns T."/>
            <person name="Baldrian P."/>
            <person name="Vilgalys R."/>
            <person name="Henrissat B."/>
            <person name="Grigoriev I.V."/>
            <person name="Hibbett D."/>
            <person name="Nagy L.G."/>
            <person name="Martin F.M."/>
        </authorList>
    </citation>
    <scope>NUCLEOTIDE SEQUENCE</scope>
    <source>
        <strain evidence="1">Prilba</strain>
    </source>
</reference>
<organism evidence="1 2">
    <name type="scientific">Russula ochroleuca</name>
    <dbReference type="NCBI Taxonomy" id="152965"/>
    <lineage>
        <taxon>Eukaryota</taxon>
        <taxon>Fungi</taxon>
        <taxon>Dikarya</taxon>
        <taxon>Basidiomycota</taxon>
        <taxon>Agaricomycotina</taxon>
        <taxon>Agaricomycetes</taxon>
        <taxon>Russulales</taxon>
        <taxon>Russulaceae</taxon>
        <taxon>Russula</taxon>
    </lineage>
</organism>
<dbReference type="InterPro" id="IPR043472">
    <property type="entry name" value="Macro_dom-like"/>
</dbReference>
<evidence type="ECO:0008006" key="3">
    <source>
        <dbReference type="Google" id="ProtNLM"/>
    </source>
</evidence>
<accession>A0A9P5JYG1</accession>
<protein>
    <recommendedName>
        <fullName evidence="3">Macro domain-like protein</fullName>
    </recommendedName>
</protein>
<gene>
    <name evidence="1" type="ORF">DFH94DRAFT_766986</name>
</gene>
<dbReference type="Gene3D" id="3.40.220.10">
    <property type="entry name" value="Leucine Aminopeptidase, subunit E, domain 1"/>
    <property type="match status" value="1"/>
</dbReference>
<proteinExistence type="predicted"/>
<dbReference type="OrthoDB" id="6082470at2759"/>
<keyword evidence="2" id="KW-1185">Reference proteome</keyword>
<dbReference type="SUPFAM" id="SSF52949">
    <property type="entry name" value="Macro domain-like"/>
    <property type="match status" value="1"/>
</dbReference>